<dbReference type="InterPro" id="IPR050545">
    <property type="entry name" value="Mycobact_MmpL"/>
</dbReference>
<comment type="subcellular location">
    <subcellularLocation>
        <location evidence="1">Cell membrane</location>
        <topology evidence="1">Multi-pass membrane protein</topology>
    </subcellularLocation>
</comment>
<organism evidence="8 9">
    <name type="scientific">candidate division KSB3 bacterium</name>
    <dbReference type="NCBI Taxonomy" id="2044937"/>
    <lineage>
        <taxon>Bacteria</taxon>
        <taxon>candidate division KSB3</taxon>
    </lineage>
</organism>
<keyword evidence="3 6" id="KW-0812">Transmembrane</keyword>
<feature type="transmembrane region" description="Helical" evidence="6">
    <location>
        <begin position="221"/>
        <end position="240"/>
    </location>
</feature>
<reference evidence="8 9" key="1">
    <citation type="submission" date="2017-10" db="EMBL/GenBank/DDBJ databases">
        <title>Novel microbial diversity and functional potential in the marine mammal oral microbiome.</title>
        <authorList>
            <person name="Dudek N.K."/>
            <person name="Sun C.L."/>
            <person name="Burstein D."/>
            <person name="Kantor R.S."/>
            <person name="Aliaga Goltsman D.S."/>
            <person name="Bik E.M."/>
            <person name="Thomas B.C."/>
            <person name="Banfield J.F."/>
            <person name="Relman D.A."/>
        </authorList>
    </citation>
    <scope>NUCLEOTIDE SEQUENCE [LARGE SCALE GENOMIC DNA]</scope>
    <source>
        <strain evidence="8">DOLZORAL124_49_17</strain>
    </source>
</reference>
<feature type="transmembrane region" description="Helical" evidence="6">
    <location>
        <begin position="12"/>
        <end position="33"/>
    </location>
</feature>
<dbReference type="GO" id="GO:0005886">
    <property type="term" value="C:plasma membrane"/>
    <property type="evidence" value="ECO:0007669"/>
    <property type="project" value="UniProtKB-SubCell"/>
</dbReference>
<keyword evidence="5 6" id="KW-0472">Membrane</keyword>
<dbReference type="PROSITE" id="PS50156">
    <property type="entry name" value="SSD"/>
    <property type="match status" value="1"/>
</dbReference>
<feature type="transmembrane region" description="Helical" evidence="6">
    <location>
        <begin position="809"/>
        <end position="829"/>
    </location>
</feature>
<feature type="transmembrane region" description="Helical" evidence="6">
    <location>
        <begin position="415"/>
        <end position="434"/>
    </location>
</feature>
<accession>A0A2G6E1C0</accession>
<evidence type="ECO:0000313" key="8">
    <source>
        <dbReference type="EMBL" id="PID55876.1"/>
    </source>
</evidence>
<name>A0A2G6E1C0_9BACT</name>
<dbReference type="Pfam" id="PF03176">
    <property type="entry name" value="MMPL"/>
    <property type="match status" value="2"/>
</dbReference>
<feature type="transmembrane region" description="Helical" evidence="6">
    <location>
        <begin position="277"/>
        <end position="298"/>
    </location>
</feature>
<evidence type="ECO:0000256" key="6">
    <source>
        <dbReference type="SAM" id="Phobius"/>
    </source>
</evidence>
<dbReference type="PANTHER" id="PTHR33406:SF13">
    <property type="entry name" value="MEMBRANE PROTEIN YDFJ"/>
    <property type="match status" value="1"/>
</dbReference>
<dbReference type="InterPro" id="IPR004869">
    <property type="entry name" value="MMPL_dom"/>
</dbReference>
<dbReference type="Gene3D" id="1.20.1640.10">
    <property type="entry name" value="Multidrug efflux transporter AcrB transmembrane domain"/>
    <property type="match status" value="2"/>
</dbReference>
<evidence type="ECO:0000256" key="5">
    <source>
        <dbReference type="ARBA" id="ARBA00023136"/>
    </source>
</evidence>
<feature type="domain" description="SSD" evidence="7">
    <location>
        <begin position="245"/>
        <end position="372"/>
    </location>
</feature>
<feature type="transmembrane region" description="Helical" evidence="6">
    <location>
        <begin position="835"/>
        <end position="860"/>
    </location>
</feature>
<dbReference type="InterPro" id="IPR000731">
    <property type="entry name" value="SSD"/>
</dbReference>
<evidence type="ECO:0000256" key="4">
    <source>
        <dbReference type="ARBA" id="ARBA00022989"/>
    </source>
</evidence>
<evidence type="ECO:0000256" key="1">
    <source>
        <dbReference type="ARBA" id="ARBA00004651"/>
    </source>
</evidence>
<feature type="transmembrane region" description="Helical" evidence="6">
    <location>
        <begin position="318"/>
        <end position="341"/>
    </location>
</feature>
<dbReference type="AlphaFoldDB" id="A0A2G6E1C0"/>
<feature type="transmembrane region" description="Helical" evidence="6">
    <location>
        <begin position="247"/>
        <end position="271"/>
    </location>
</feature>
<feature type="transmembrane region" description="Helical" evidence="6">
    <location>
        <begin position="760"/>
        <end position="781"/>
    </location>
</feature>
<keyword evidence="2" id="KW-1003">Cell membrane</keyword>
<feature type="transmembrane region" description="Helical" evidence="6">
    <location>
        <begin position="734"/>
        <end position="754"/>
    </location>
</feature>
<sequence>MKMKRKLIEFSVEHYKFVTIVTIVLAVLGLLQFPKMKIDTDPENMLPEDEFVRVFDRDVKQEFLMHDMIVLGIVNEVDPQGVFNVETLSKIYNIVEGIKAIDGVVGYDVMALSTVDDIQQGDSEGAIRFQWMMQDAPKTEEEARRIGERVKANPMLDGTLISENGKAVGIYVPITEKTVSYRVSQEIGNLTKKEAAGNEQYYVTGLPVAQDTFGYEMFSQMMWSAPVAGLIIFLLMWLFFRNIKLIIAPMIVAVFSIIYSMAILIAMGYTVHIMSSMIAIFLTPIAVVNSVHIISTFFDEYQEYKDRKKTILAVMDRLFYAMLYTSLTTFAGFVSLAVAPIPPTQVFGIFVGLGIAAAWLLTMTFIPASVMFISESTLEHFGAKVDRSADGHELKEKSILANILDTLGRFTYRRAALILVLTVVVAVVSVVGIVKININDNPVKWFDSDHNIRVADRVLNEHFGGTYMAHLVFEADQGDPSWFQTYYQGFSERLKLFIEDYGEEYPKLSEELQAHIEKLHSAGQGDQFHENMTEFIQGWEELYADNDEAAFFVEELLYFWDEELLYTETFKQPEVLRYISGLEEYMATVGAGKSSSVATIVKKVYQELRGGDAEYFTIPETANAVGESLIQYQNSHRPNDLWHFVNSDYRKINIWVQLKSGDNKDMVSLEQKVDEYINEHPPPLPLTHSWAGLTYINVVWQNKMVKGMLNALSSSYVVVLIMMIILFRSVLWGILSMVPLTVTIAFIYGFIGFIGKDYDMPVAILSSLTLGLSVDFAIHFLERSRELYKEEHSWQKVAARMFHEPARAIARNIIVIALGFLPLLLSQLVPYQTVGFFLSAIMLVSGVGTLFILPAMIKFLQQWLFKGSQKASDENQQAASV</sequence>
<dbReference type="PANTHER" id="PTHR33406">
    <property type="entry name" value="MEMBRANE PROTEIN MJ1562-RELATED"/>
    <property type="match status" value="1"/>
</dbReference>
<proteinExistence type="predicted"/>
<evidence type="ECO:0000256" key="2">
    <source>
        <dbReference type="ARBA" id="ARBA00022475"/>
    </source>
</evidence>
<comment type="caution">
    <text evidence="8">The sequence shown here is derived from an EMBL/GenBank/DDBJ whole genome shotgun (WGS) entry which is preliminary data.</text>
</comment>
<protein>
    <submittedName>
        <fullName evidence="8">RND transporter</fullName>
    </submittedName>
</protein>
<evidence type="ECO:0000256" key="3">
    <source>
        <dbReference type="ARBA" id="ARBA00022692"/>
    </source>
</evidence>
<feature type="transmembrane region" description="Helical" evidence="6">
    <location>
        <begin position="347"/>
        <end position="373"/>
    </location>
</feature>
<feature type="transmembrane region" description="Helical" evidence="6">
    <location>
        <begin position="707"/>
        <end position="727"/>
    </location>
</feature>
<dbReference type="SUPFAM" id="SSF82866">
    <property type="entry name" value="Multidrug efflux transporter AcrB transmembrane domain"/>
    <property type="match status" value="2"/>
</dbReference>
<keyword evidence="4 6" id="KW-1133">Transmembrane helix</keyword>
<gene>
    <name evidence="8" type="ORF">CSB45_13730</name>
</gene>
<evidence type="ECO:0000259" key="7">
    <source>
        <dbReference type="PROSITE" id="PS50156"/>
    </source>
</evidence>
<evidence type="ECO:0000313" key="9">
    <source>
        <dbReference type="Proteomes" id="UP000229740"/>
    </source>
</evidence>
<dbReference type="Proteomes" id="UP000229740">
    <property type="component" value="Unassembled WGS sequence"/>
</dbReference>
<dbReference type="EMBL" id="PDPS01000041">
    <property type="protein sequence ID" value="PID55876.1"/>
    <property type="molecule type" value="Genomic_DNA"/>
</dbReference>